<dbReference type="PROSITE" id="PS50181">
    <property type="entry name" value="FBOX"/>
    <property type="match status" value="1"/>
</dbReference>
<dbReference type="PANTHER" id="PTHR46344:SF16">
    <property type="entry name" value="KELCH MOTIF FAMILY PROTEIN, EXPRESSED"/>
    <property type="match status" value="1"/>
</dbReference>
<keyword evidence="2" id="KW-0677">Repeat</keyword>
<gene>
    <name evidence="4" type="ORF">LIER_10297</name>
</gene>
<dbReference type="PANTHER" id="PTHR46344">
    <property type="entry name" value="OS02G0202900 PROTEIN"/>
    <property type="match status" value="1"/>
</dbReference>
<dbReference type="Gene3D" id="1.20.1280.50">
    <property type="match status" value="1"/>
</dbReference>
<organism evidence="4 5">
    <name type="scientific">Lithospermum erythrorhizon</name>
    <name type="common">Purple gromwell</name>
    <name type="synonym">Lithospermum officinale var. erythrorhizon</name>
    <dbReference type="NCBI Taxonomy" id="34254"/>
    <lineage>
        <taxon>Eukaryota</taxon>
        <taxon>Viridiplantae</taxon>
        <taxon>Streptophyta</taxon>
        <taxon>Embryophyta</taxon>
        <taxon>Tracheophyta</taxon>
        <taxon>Spermatophyta</taxon>
        <taxon>Magnoliopsida</taxon>
        <taxon>eudicotyledons</taxon>
        <taxon>Gunneridae</taxon>
        <taxon>Pentapetalae</taxon>
        <taxon>asterids</taxon>
        <taxon>lamiids</taxon>
        <taxon>Boraginales</taxon>
        <taxon>Boraginaceae</taxon>
        <taxon>Boraginoideae</taxon>
        <taxon>Lithospermeae</taxon>
        <taxon>Lithospermum</taxon>
    </lineage>
</organism>
<dbReference type="EMBL" id="BAABME010001821">
    <property type="protein sequence ID" value="GAA0151610.1"/>
    <property type="molecule type" value="Genomic_DNA"/>
</dbReference>
<evidence type="ECO:0000313" key="5">
    <source>
        <dbReference type="Proteomes" id="UP001454036"/>
    </source>
</evidence>
<feature type="domain" description="F-box" evidence="3">
    <location>
        <begin position="35"/>
        <end position="80"/>
    </location>
</feature>
<dbReference type="InterPro" id="IPR001810">
    <property type="entry name" value="F-box_dom"/>
</dbReference>
<comment type="caution">
    <text evidence="4">The sequence shown here is derived from an EMBL/GenBank/DDBJ whole genome shotgun (WGS) entry which is preliminary data.</text>
</comment>
<dbReference type="SUPFAM" id="SSF81383">
    <property type="entry name" value="F-box domain"/>
    <property type="match status" value="1"/>
</dbReference>
<dbReference type="InterPro" id="IPR036047">
    <property type="entry name" value="F-box-like_dom_sf"/>
</dbReference>
<dbReference type="InterPro" id="IPR015915">
    <property type="entry name" value="Kelch-typ_b-propeller"/>
</dbReference>
<name>A0AAV3PMS1_LITER</name>
<evidence type="ECO:0000256" key="1">
    <source>
        <dbReference type="ARBA" id="ARBA00022441"/>
    </source>
</evidence>
<dbReference type="Gene3D" id="2.120.10.80">
    <property type="entry name" value="Kelch-type beta propeller"/>
    <property type="match status" value="1"/>
</dbReference>
<keyword evidence="5" id="KW-1185">Reference proteome</keyword>
<dbReference type="SMART" id="SM00256">
    <property type="entry name" value="FBOX"/>
    <property type="match status" value="1"/>
</dbReference>
<evidence type="ECO:0000259" key="3">
    <source>
        <dbReference type="PROSITE" id="PS50181"/>
    </source>
</evidence>
<dbReference type="SUPFAM" id="SSF117281">
    <property type="entry name" value="Kelch motif"/>
    <property type="match status" value="1"/>
</dbReference>
<dbReference type="Pfam" id="PF01344">
    <property type="entry name" value="Kelch_1"/>
    <property type="match status" value="1"/>
</dbReference>
<reference evidence="4 5" key="1">
    <citation type="submission" date="2024-01" db="EMBL/GenBank/DDBJ databases">
        <title>The complete chloroplast genome sequence of Lithospermum erythrorhizon: insights into the phylogenetic relationship among Boraginaceae species and the maternal lineages of purple gromwells.</title>
        <authorList>
            <person name="Okada T."/>
            <person name="Watanabe K."/>
        </authorList>
    </citation>
    <scope>NUCLEOTIDE SEQUENCE [LARGE SCALE GENOMIC DNA]</scope>
</reference>
<dbReference type="AlphaFoldDB" id="A0AAV3PMS1"/>
<dbReference type="Proteomes" id="UP001454036">
    <property type="component" value="Unassembled WGS sequence"/>
</dbReference>
<dbReference type="SMART" id="SM00612">
    <property type="entry name" value="Kelch"/>
    <property type="match status" value="1"/>
</dbReference>
<accession>A0AAV3PMS1</accession>
<dbReference type="InterPro" id="IPR006652">
    <property type="entry name" value="Kelch_1"/>
</dbReference>
<evidence type="ECO:0000256" key="2">
    <source>
        <dbReference type="ARBA" id="ARBA00022737"/>
    </source>
</evidence>
<sequence>MSEKCNSRHFSWLMKSCFPNNQQSHQPCPFTTSISTTLSSLPDDLLLECLCRVPNSTLPVLSLVCHRWALLLDSPSFHHLRLNHHLITLTIFSISISNSSIFAASHHLLPTYSSWKISSFSPKHQAILESGSFYSPFSSPRLASIGRKIYIIGRSAMLQCDSWTGTVTQMPGTLIPRKKFAAAAVAGKLYVAGGCPRSVAVEEFDPEMNTWRVVCDAPKKRYGCIGASIDGVLYVIGGLRVGTAADEARVEGPPHVYASTMDLYDVEGNVWLRSRSVPTGGCVVAATAAAGHIYILSSHAVDLSFWKFNASRKCPRFGEWDRIKTPPLAGQVRLDSTVRFSCIGVGEKVVLVQVMGCIDDILRRSGRAERGFKEGLVLVYDCAAGEWSRGVDMPEVIRRPTCVCVEC</sequence>
<protein>
    <submittedName>
        <fullName evidence="4">Non-motor actin binding protein</fullName>
    </submittedName>
</protein>
<evidence type="ECO:0000313" key="4">
    <source>
        <dbReference type="EMBL" id="GAA0151610.1"/>
    </source>
</evidence>
<proteinExistence type="predicted"/>
<keyword evidence="1" id="KW-0880">Kelch repeat</keyword>
<dbReference type="Pfam" id="PF00646">
    <property type="entry name" value="F-box"/>
    <property type="match status" value="1"/>
</dbReference>